<dbReference type="InterPro" id="IPR006656">
    <property type="entry name" value="Mopterin_OxRdtase"/>
</dbReference>
<dbReference type="AlphaFoldDB" id="A6TWZ9"/>
<dbReference type="RefSeq" id="WP_012065605.1">
    <property type="nucleotide sequence ID" value="NC_009633.1"/>
</dbReference>
<dbReference type="Pfam" id="PF01568">
    <property type="entry name" value="Molydop_binding"/>
    <property type="match status" value="1"/>
</dbReference>
<keyword evidence="4" id="KW-0411">Iron-sulfur</keyword>
<comment type="similarity">
    <text evidence="1">Belongs to the prokaryotic molybdopterin-containing oxidoreductase family.</text>
</comment>
<dbReference type="HOGENOM" id="CLU_000422_13_3_9"/>
<name>A6TWZ9_ALKMQ</name>
<reference evidence="7" key="1">
    <citation type="journal article" date="2016" name="Genome Announc.">
        <title>Complete genome sequence of Alkaliphilus metalliredigens strain QYMF, an alkaliphilic and metal-reducing bacterium isolated from borax-contaminated leachate ponds.</title>
        <authorList>
            <person name="Hwang C."/>
            <person name="Copeland A."/>
            <person name="Lucas S."/>
            <person name="Lapidus A."/>
            <person name="Barry K."/>
            <person name="Detter J.C."/>
            <person name="Glavina Del Rio T."/>
            <person name="Hammon N."/>
            <person name="Israni S."/>
            <person name="Dalin E."/>
            <person name="Tice H."/>
            <person name="Pitluck S."/>
            <person name="Chertkov O."/>
            <person name="Brettin T."/>
            <person name="Bruce D."/>
            <person name="Han C."/>
            <person name="Schmutz J."/>
            <person name="Larimer F."/>
            <person name="Land M.L."/>
            <person name="Hauser L."/>
            <person name="Kyrpides N."/>
            <person name="Mikhailova N."/>
            <person name="Ye Q."/>
            <person name="Zhou J."/>
            <person name="Richardson P."/>
            <person name="Fields M.W."/>
        </authorList>
    </citation>
    <scope>NUCLEOTIDE SEQUENCE [LARGE SCALE GENOMIC DNA]</scope>
    <source>
        <strain evidence="7">QYMF</strain>
    </source>
</reference>
<organism evidence="6 7">
    <name type="scientific">Alkaliphilus metalliredigens (strain QYMF)</name>
    <dbReference type="NCBI Taxonomy" id="293826"/>
    <lineage>
        <taxon>Bacteria</taxon>
        <taxon>Bacillati</taxon>
        <taxon>Bacillota</taxon>
        <taxon>Clostridia</taxon>
        <taxon>Peptostreptococcales</taxon>
        <taxon>Natronincolaceae</taxon>
        <taxon>Alkaliphilus</taxon>
    </lineage>
</organism>
<dbReference type="EC" id="1.7.99.4" evidence="6"/>
<dbReference type="SUPFAM" id="SSF50692">
    <property type="entry name" value="ADC-like"/>
    <property type="match status" value="1"/>
</dbReference>
<dbReference type="PANTHER" id="PTHR43742">
    <property type="entry name" value="TRIMETHYLAMINE-N-OXIDE REDUCTASE"/>
    <property type="match status" value="1"/>
</dbReference>
<keyword evidence="7" id="KW-1185">Reference proteome</keyword>
<dbReference type="SMART" id="SM00926">
    <property type="entry name" value="Molybdop_Fe4S4"/>
    <property type="match status" value="1"/>
</dbReference>
<evidence type="ECO:0000256" key="3">
    <source>
        <dbReference type="ARBA" id="ARBA00023004"/>
    </source>
</evidence>
<dbReference type="EMBL" id="CP000724">
    <property type="protein sequence ID" value="ABR50717.1"/>
    <property type="molecule type" value="Genomic_DNA"/>
</dbReference>
<dbReference type="Gene3D" id="3.40.50.740">
    <property type="match status" value="1"/>
</dbReference>
<dbReference type="InterPro" id="IPR050612">
    <property type="entry name" value="Prok_Mopterin_Oxidored"/>
</dbReference>
<gene>
    <name evidence="6" type="ordered locus">Amet_4646</name>
</gene>
<dbReference type="Gene3D" id="2.20.25.90">
    <property type="entry name" value="ADC-like domains"/>
    <property type="match status" value="1"/>
</dbReference>
<dbReference type="GO" id="GO:0043546">
    <property type="term" value="F:molybdopterin cofactor binding"/>
    <property type="evidence" value="ECO:0007669"/>
    <property type="project" value="InterPro"/>
</dbReference>
<dbReference type="InterPro" id="IPR009010">
    <property type="entry name" value="Asp_de-COase-like_dom_sf"/>
</dbReference>
<dbReference type="CDD" id="cd02766">
    <property type="entry name" value="MopB_3"/>
    <property type="match status" value="1"/>
</dbReference>
<dbReference type="GO" id="GO:0051536">
    <property type="term" value="F:iron-sulfur cluster binding"/>
    <property type="evidence" value="ECO:0007669"/>
    <property type="project" value="UniProtKB-KW"/>
</dbReference>
<evidence type="ECO:0000256" key="2">
    <source>
        <dbReference type="ARBA" id="ARBA00022723"/>
    </source>
</evidence>
<accession>A6TWZ9</accession>
<keyword evidence="3" id="KW-0408">Iron</keyword>
<dbReference type="SUPFAM" id="SSF53706">
    <property type="entry name" value="Formate dehydrogenase/DMSO reductase, domains 1-3"/>
    <property type="match status" value="1"/>
</dbReference>
<dbReference type="Pfam" id="PF00384">
    <property type="entry name" value="Molybdopterin"/>
    <property type="match status" value="1"/>
</dbReference>
<dbReference type="STRING" id="293826.Amet_4646"/>
<dbReference type="Proteomes" id="UP000001572">
    <property type="component" value="Chromosome"/>
</dbReference>
<dbReference type="PANTHER" id="PTHR43742:SF6">
    <property type="entry name" value="OXIDOREDUCTASE YYAE-RELATED"/>
    <property type="match status" value="1"/>
</dbReference>
<dbReference type="CDD" id="cd02775">
    <property type="entry name" value="MopB_CT"/>
    <property type="match status" value="1"/>
</dbReference>
<evidence type="ECO:0000313" key="7">
    <source>
        <dbReference type="Proteomes" id="UP000001572"/>
    </source>
</evidence>
<sequence>MKKVQTACPLDCWDCCAIEVTTNEGEIINVQGDKHHPITKGFLCEKGLKHLERLSSTKRLNTPMKKTDGQWHSISWEKAIAEIGDKLLEIKRKCGSTALIHYSEGGHGGLSKNIDTAFFNAYGGVTSPMGSLCWGAGIAAQTLDFGKVLSHDPEDLLNAQTIIVWGRNPAYTNIHLLPFLKKAQKKGTQLVVIDPIKTATAKMADHYYSVKPESDGFLALAMAKIMIENNWINVDFITQYCDGFEDFHGYLQNLDLNMLVEKTGLSIDSVQSLATLYACHGPSAIILGYGLQRYTHGGKNIRLIDALGALSGNIGIPGGGVSYANQYVSQWLDHDYLRNEQNHSVPSFKKGLFSQYVLQDRHESLEGIFITKANPVVQLPNTSDTIKAFDSIPFKVTIDHFMTDTAQLSDYVLPCTHIFEEEDFLHSSMWHPYFHYTERVVPPQNGVKSEFEIFKLLAEYMNMTDYLDQYGCQRTYLEKGLRPLLKKFNSTLDDIQGKRLKLTGNEIPWQDKIFYTSNKKFNLFCLQVSELPFTENFNTEYPLQLLSVHPKHSLHTQHYIDTDNLMLPKVYCHPNTLNQWHVHDGDRVKVISPTGELHVRIVLDSDVSPNLLLIYEGWWLTHGGVNHLTPLGVSDIGDQATYNNCFCKIPPISL</sequence>
<dbReference type="GO" id="GO:0016491">
    <property type="term" value="F:oxidoreductase activity"/>
    <property type="evidence" value="ECO:0007669"/>
    <property type="project" value="UniProtKB-KW"/>
</dbReference>
<keyword evidence="6" id="KW-0560">Oxidoreductase</keyword>
<evidence type="ECO:0000256" key="1">
    <source>
        <dbReference type="ARBA" id="ARBA00010312"/>
    </source>
</evidence>
<dbReference type="GO" id="GO:0046872">
    <property type="term" value="F:metal ion binding"/>
    <property type="evidence" value="ECO:0007669"/>
    <property type="project" value="UniProtKB-KW"/>
</dbReference>
<proteinExistence type="inferred from homology"/>
<dbReference type="Pfam" id="PF04879">
    <property type="entry name" value="Molybdop_Fe4S4"/>
    <property type="match status" value="1"/>
</dbReference>
<dbReference type="Gene3D" id="2.40.40.20">
    <property type="match status" value="1"/>
</dbReference>
<protein>
    <submittedName>
        <fullName evidence="6">Nitrate reductase</fullName>
        <ecNumber evidence="6">1.7.99.4</ecNumber>
    </submittedName>
</protein>
<evidence type="ECO:0000256" key="4">
    <source>
        <dbReference type="ARBA" id="ARBA00023014"/>
    </source>
</evidence>
<evidence type="ECO:0000313" key="6">
    <source>
        <dbReference type="EMBL" id="ABR50717.1"/>
    </source>
</evidence>
<dbReference type="InterPro" id="IPR006963">
    <property type="entry name" value="Mopterin_OxRdtase_4Fe-4S_dom"/>
</dbReference>
<evidence type="ECO:0000259" key="5">
    <source>
        <dbReference type="PROSITE" id="PS51669"/>
    </source>
</evidence>
<dbReference type="InterPro" id="IPR006657">
    <property type="entry name" value="MoPterin_dinucl-bd_dom"/>
</dbReference>
<dbReference type="Gene3D" id="3.30.2070.10">
    <property type="entry name" value="Formate dehydrogenase/DMSO reductase"/>
    <property type="match status" value="1"/>
</dbReference>
<dbReference type="OrthoDB" id="9803192at2"/>
<dbReference type="Gene3D" id="3.40.228.10">
    <property type="entry name" value="Dimethylsulfoxide Reductase, domain 2"/>
    <property type="match status" value="1"/>
</dbReference>
<dbReference type="KEGG" id="amt:Amet_4646"/>
<dbReference type="eggNOG" id="COG0243">
    <property type="taxonomic scope" value="Bacteria"/>
</dbReference>
<keyword evidence="2" id="KW-0479">Metal-binding</keyword>
<dbReference type="PROSITE" id="PS51669">
    <property type="entry name" value="4FE4S_MOW_BIS_MGD"/>
    <property type="match status" value="1"/>
</dbReference>
<feature type="domain" description="4Fe-4S Mo/W bis-MGD-type" evidence="5">
    <location>
        <begin position="1"/>
        <end position="58"/>
    </location>
</feature>